<dbReference type="InterPro" id="IPR044201">
    <property type="entry name" value="DVR-like"/>
</dbReference>
<dbReference type="GO" id="GO:0015995">
    <property type="term" value="P:chlorophyll biosynthetic process"/>
    <property type="evidence" value="ECO:0007669"/>
    <property type="project" value="UniProtKB-UniPathway"/>
</dbReference>
<dbReference type="InterPro" id="IPR016040">
    <property type="entry name" value="NAD(P)-bd_dom"/>
</dbReference>
<comment type="pathway">
    <text evidence="1">Porphyrin-containing compound metabolism; chlorophyll biosynthesis.</text>
</comment>
<accession>A0A171DGD2</accession>
<reference evidence="12" key="1">
    <citation type="submission" date="2016-02" db="EMBL/GenBank/DDBJ databases">
        <authorList>
            <person name="liu f."/>
        </authorList>
    </citation>
    <scope>NUCLEOTIDE SEQUENCE [LARGE SCALE GENOMIC DNA]</scope>
</reference>
<evidence type="ECO:0000313" key="12">
    <source>
        <dbReference type="Proteomes" id="UP000182631"/>
    </source>
</evidence>
<evidence type="ECO:0000256" key="6">
    <source>
        <dbReference type="ARBA" id="ARBA00024059"/>
    </source>
</evidence>
<dbReference type="AlphaFoldDB" id="A0A171DGD2"/>
<evidence type="ECO:0000256" key="2">
    <source>
        <dbReference type="ARBA" id="ARBA00022857"/>
    </source>
</evidence>
<dbReference type="Proteomes" id="UP000182631">
    <property type="component" value="Unassembled WGS sequence"/>
</dbReference>
<evidence type="ECO:0000256" key="3">
    <source>
        <dbReference type="ARBA" id="ARBA00022946"/>
    </source>
</evidence>
<dbReference type="PANTHER" id="PTHR47378:SF1">
    <property type="entry name" value="DIVINYL CHLOROPHYLLIDE A 8-VINYL-REDUCTASE, CHLOROPLASTIC"/>
    <property type="match status" value="1"/>
</dbReference>
<dbReference type="PANTHER" id="PTHR47378">
    <property type="entry name" value="DIVINYL CHLOROPHYLLIDE A 8-VINYL-REDUCTASE, CHLOROPLASTIC"/>
    <property type="match status" value="1"/>
</dbReference>
<dbReference type="EMBL" id="FITM01000079">
    <property type="protein sequence ID" value="SAY38742.1"/>
    <property type="molecule type" value="Genomic_DNA"/>
</dbReference>
<proteinExistence type="predicted"/>
<dbReference type="UniPathway" id="UPA00668"/>
<feature type="compositionally biased region" description="Polar residues" evidence="9">
    <location>
        <begin position="36"/>
        <end position="51"/>
    </location>
</feature>
<name>A0A171DGD2_9SYNE</name>
<keyword evidence="2" id="KW-0521">NADP</keyword>
<protein>
    <recommendedName>
        <fullName evidence="7">Divinyl chlorophyllide a 8-vinyl-reductase, chloroplastic</fullName>
        <ecNumber evidence="6">1.3.1.75</ecNumber>
    </recommendedName>
</protein>
<dbReference type="Pfam" id="PF13460">
    <property type="entry name" value="NAD_binding_10"/>
    <property type="match status" value="1"/>
</dbReference>
<keyword evidence="4 11" id="KW-0560">Oxidoreductase</keyword>
<dbReference type="Gene3D" id="3.40.50.720">
    <property type="entry name" value="NAD(P)-binding Rossmann-like Domain"/>
    <property type="match status" value="1"/>
</dbReference>
<keyword evidence="12" id="KW-1185">Reference proteome</keyword>
<evidence type="ECO:0000256" key="4">
    <source>
        <dbReference type="ARBA" id="ARBA00023002"/>
    </source>
</evidence>
<dbReference type="EC" id="1.3.1.75" evidence="6"/>
<dbReference type="CDD" id="cd05243">
    <property type="entry name" value="SDR_a5"/>
    <property type="match status" value="1"/>
</dbReference>
<feature type="domain" description="NAD(P)-binding" evidence="10">
    <location>
        <begin position="71"/>
        <end position="268"/>
    </location>
</feature>
<feature type="region of interest" description="Disordered" evidence="9">
    <location>
        <begin position="36"/>
        <end position="62"/>
    </location>
</feature>
<evidence type="ECO:0000256" key="8">
    <source>
        <dbReference type="ARBA" id="ARBA00049498"/>
    </source>
</evidence>
<evidence type="ECO:0000256" key="1">
    <source>
        <dbReference type="ARBA" id="ARBA00005173"/>
    </source>
</evidence>
<organism evidence="11 12">
    <name type="scientific">Candidatus Synechococcus spongiarum</name>
    <dbReference type="NCBI Taxonomy" id="431041"/>
    <lineage>
        <taxon>Bacteria</taxon>
        <taxon>Bacillati</taxon>
        <taxon>Cyanobacteriota</taxon>
        <taxon>Cyanophyceae</taxon>
        <taxon>Synechococcales</taxon>
        <taxon>Synechococcaceae</taxon>
        <taxon>Synechococcus</taxon>
    </lineage>
</organism>
<evidence type="ECO:0000256" key="9">
    <source>
        <dbReference type="SAM" id="MobiDB-lite"/>
    </source>
</evidence>
<sequence>MTLVSDTTGFAWRCGISEVPVDSRLRQNGFKANDSVSIPFTTSPLNTQKSQPPDGGAKSGKQLSQQVLVVGSTGYIGKAVVRALVNRGHGVVAFARPRSGVGGTDDEEATRQALAGADVRFGQVTRLDSLLADGGRGESFHAVICCLASRTGGVADSWRIDHQATANAIAAARHLGARQFVLLSAICVQKPLLAFQKAKGKVEEELKASGLIWSIVRPTAFFKSLAAQVESVRRGCPYVMVGDGRQAACTPISEEDLAEYMADCLERPELQNRILPIGGPGPALTARQQGELLFSLLQRPPRFLRLPMALFDVVIQVFTALNRLAPGLEDTLEYARIGRYYATESMLVWDPQTNAYCADATPSTGTDTLKDFYKRILGEGLHGQNLGDQLLWNRWRKPQP</sequence>
<dbReference type="SUPFAM" id="SSF51735">
    <property type="entry name" value="NAD(P)-binding Rossmann-fold domains"/>
    <property type="match status" value="1"/>
</dbReference>
<evidence type="ECO:0000313" key="11">
    <source>
        <dbReference type="EMBL" id="SAY38742.1"/>
    </source>
</evidence>
<comment type="catalytic activity">
    <reaction evidence="8">
        <text>protochlorophyllide a + NADP(+) = 3,8-divinyl protochlorophyllide a + NADPH + H(+)</text>
        <dbReference type="Rhea" id="RHEA:48884"/>
        <dbReference type="ChEBI" id="CHEBI:15378"/>
        <dbReference type="ChEBI" id="CHEBI:57783"/>
        <dbReference type="ChEBI" id="CHEBI:58349"/>
        <dbReference type="ChEBI" id="CHEBI:58632"/>
        <dbReference type="ChEBI" id="CHEBI:83350"/>
        <dbReference type="EC" id="1.3.1.75"/>
    </reaction>
</comment>
<keyword evidence="5" id="KW-0149">Chlorophyll biosynthesis</keyword>
<evidence type="ECO:0000259" key="10">
    <source>
        <dbReference type="Pfam" id="PF13460"/>
    </source>
</evidence>
<evidence type="ECO:0000256" key="7">
    <source>
        <dbReference type="ARBA" id="ARBA00024089"/>
    </source>
</evidence>
<keyword evidence="3" id="KW-0809">Transit peptide</keyword>
<dbReference type="InterPro" id="IPR036291">
    <property type="entry name" value="NAD(P)-bd_dom_sf"/>
</dbReference>
<gene>
    <name evidence="11" type="ORF">FLM9_683</name>
</gene>
<evidence type="ECO:0000256" key="5">
    <source>
        <dbReference type="ARBA" id="ARBA00023171"/>
    </source>
</evidence>
<dbReference type="GO" id="GO:0033728">
    <property type="term" value="F:3,8-divinyl protochlorophyllide a 8-vinyl-reductase (NADPH) activity"/>
    <property type="evidence" value="ECO:0007669"/>
    <property type="project" value="UniProtKB-EC"/>
</dbReference>